<evidence type="ECO:0000256" key="5">
    <source>
        <dbReference type="ARBA" id="ARBA00022723"/>
    </source>
</evidence>
<feature type="binding site" evidence="11">
    <location>
        <position position="193"/>
    </location>
    <ligand>
        <name>Zn(2+)</name>
        <dbReference type="ChEBI" id="CHEBI:29105"/>
        <label>1</label>
    </ligand>
</feature>
<dbReference type="InterPro" id="IPR002933">
    <property type="entry name" value="Peptidase_M20"/>
</dbReference>
<reference evidence="13" key="2">
    <citation type="journal article" date="2021" name="PeerJ">
        <title>Extensive microbial diversity within the chicken gut microbiome revealed by metagenomics and culture.</title>
        <authorList>
            <person name="Gilroy R."/>
            <person name="Ravi A."/>
            <person name="Getino M."/>
            <person name="Pursley I."/>
            <person name="Horton D.L."/>
            <person name="Alikhan N.F."/>
            <person name="Baker D."/>
            <person name="Gharbi K."/>
            <person name="Hall N."/>
            <person name="Watson M."/>
            <person name="Adriaenssens E.M."/>
            <person name="Foster-Nyarko E."/>
            <person name="Jarju S."/>
            <person name="Secka A."/>
            <person name="Antonio M."/>
            <person name="Oren A."/>
            <person name="Chaudhuri R.R."/>
            <person name="La Ragione R."/>
            <person name="Hildebrand F."/>
            <person name="Pallen M.J."/>
        </authorList>
    </citation>
    <scope>NUCLEOTIDE SEQUENCE</scope>
    <source>
        <strain evidence="13">ChiHcec3-11533</strain>
    </source>
</reference>
<dbReference type="InterPro" id="IPR010161">
    <property type="entry name" value="Peptidase_M20B"/>
</dbReference>
<dbReference type="SUPFAM" id="SSF53187">
    <property type="entry name" value="Zn-dependent exopeptidases"/>
    <property type="match status" value="1"/>
</dbReference>
<dbReference type="PANTHER" id="PTHR42994:SF1">
    <property type="entry name" value="PEPTIDASE T"/>
    <property type="match status" value="1"/>
</dbReference>
<dbReference type="GO" id="GO:0045148">
    <property type="term" value="F:tripeptide aminopeptidase activity"/>
    <property type="evidence" value="ECO:0007669"/>
    <property type="project" value="UniProtKB-UniRule"/>
</dbReference>
<evidence type="ECO:0000256" key="3">
    <source>
        <dbReference type="ARBA" id="ARBA00022438"/>
    </source>
</evidence>
<dbReference type="NCBIfam" id="NF003976">
    <property type="entry name" value="PRK05469.1"/>
    <property type="match status" value="1"/>
</dbReference>
<evidence type="ECO:0000256" key="10">
    <source>
        <dbReference type="PIRSR" id="PIRSR037215-1"/>
    </source>
</evidence>
<keyword evidence="7 11" id="KW-0862">Zinc</keyword>
<dbReference type="GO" id="GO:0008270">
    <property type="term" value="F:zinc ion binding"/>
    <property type="evidence" value="ECO:0007669"/>
    <property type="project" value="InterPro"/>
</dbReference>
<keyword evidence="4" id="KW-0645">Protease</keyword>
<accession>A0A9D1LD72</accession>
<dbReference type="GO" id="GO:0006508">
    <property type="term" value="P:proteolysis"/>
    <property type="evidence" value="ECO:0007669"/>
    <property type="project" value="UniProtKB-UniRule"/>
</dbReference>
<dbReference type="AlphaFoldDB" id="A0A9D1LD72"/>
<dbReference type="Gene3D" id="3.40.630.10">
    <property type="entry name" value="Zn peptidases"/>
    <property type="match status" value="1"/>
</dbReference>
<feature type="binding site" evidence="11">
    <location>
        <position position="136"/>
    </location>
    <ligand>
        <name>Zn(2+)</name>
        <dbReference type="ChEBI" id="CHEBI:29105"/>
        <label>1</label>
    </ligand>
</feature>
<dbReference type="GO" id="GO:0006518">
    <property type="term" value="P:peptide metabolic process"/>
    <property type="evidence" value="ECO:0007669"/>
    <property type="project" value="InterPro"/>
</dbReference>
<dbReference type="GO" id="GO:0008237">
    <property type="term" value="F:metallopeptidase activity"/>
    <property type="evidence" value="ECO:0007669"/>
    <property type="project" value="UniProtKB-KW"/>
</dbReference>
<evidence type="ECO:0000256" key="6">
    <source>
        <dbReference type="ARBA" id="ARBA00022801"/>
    </source>
</evidence>
<keyword evidence="3 13" id="KW-0031">Aminopeptidase</keyword>
<evidence type="ECO:0000256" key="1">
    <source>
        <dbReference type="ARBA" id="ARBA00000870"/>
    </source>
</evidence>
<dbReference type="CDD" id="cd03892">
    <property type="entry name" value="M20_peptT"/>
    <property type="match status" value="1"/>
</dbReference>
<evidence type="ECO:0000256" key="8">
    <source>
        <dbReference type="ARBA" id="ARBA00023049"/>
    </source>
</evidence>
<evidence type="ECO:0000256" key="2">
    <source>
        <dbReference type="ARBA" id="ARBA00009692"/>
    </source>
</evidence>
<keyword evidence="5 11" id="KW-0479">Metal-binding</keyword>
<dbReference type="Pfam" id="PF07687">
    <property type="entry name" value="M20_dimer"/>
    <property type="match status" value="1"/>
</dbReference>
<evidence type="ECO:0000313" key="13">
    <source>
        <dbReference type="EMBL" id="HIU34511.1"/>
    </source>
</evidence>
<comment type="cofactor">
    <cofactor evidence="11">
        <name>Zn(2+)</name>
        <dbReference type="ChEBI" id="CHEBI:29105"/>
    </cofactor>
    <text evidence="11">Binds 2 Zn(2+) ions per subunit.</text>
</comment>
<evidence type="ECO:0000313" key="14">
    <source>
        <dbReference type="Proteomes" id="UP000824072"/>
    </source>
</evidence>
<comment type="similarity">
    <text evidence="2">Belongs to the peptidase M20B family.</text>
</comment>
<feature type="domain" description="Peptidase M20 dimerisation" evidence="12">
    <location>
        <begin position="202"/>
        <end position="304"/>
    </location>
</feature>
<dbReference type="Proteomes" id="UP000824072">
    <property type="component" value="Unassembled WGS sequence"/>
</dbReference>
<gene>
    <name evidence="13" type="primary">pepT</name>
    <name evidence="13" type="ORF">IAB02_08110</name>
</gene>
<feature type="binding site" evidence="11">
    <location>
        <position position="136"/>
    </location>
    <ligand>
        <name>Zn(2+)</name>
        <dbReference type="ChEBI" id="CHEBI:29105"/>
        <label>2</label>
    </ligand>
</feature>
<dbReference type="InterPro" id="IPR036264">
    <property type="entry name" value="Bact_exopeptidase_dim_dom"/>
</dbReference>
<feature type="active site" evidence="10">
    <location>
        <position position="78"/>
    </location>
</feature>
<dbReference type="InterPro" id="IPR001261">
    <property type="entry name" value="ArgE/DapE_CS"/>
</dbReference>
<comment type="caution">
    <text evidence="13">The sequence shown here is derived from an EMBL/GenBank/DDBJ whole genome shotgun (WGS) entry which is preliminary data.</text>
</comment>
<evidence type="ECO:0000256" key="4">
    <source>
        <dbReference type="ARBA" id="ARBA00022670"/>
    </source>
</evidence>
<dbReference type="Gene3D" id="3.30.70.360">
    <property type="match status" value="1"/>
</dbReference>
<evidence type="ECO:0000256" key="11">
    <source>
        <dbReference type="PIRSR" id="PIRSR037215-2"/>
    </source>
</evidence>
<name>A0A9D1LD72_9FIRM</name>
<sequence length="400" mass="43748">MRAYERLLRYVQFDTVSDPKSSTCPSTKKQFDLARALVEELKQLGLKNARVDETCYVYATLPKNTDGQPSIGLIAHMDVSDAAPTSPVNASLVPFDGKCLTLQNGDVLTPEKFPGLSKRAGKTLMVTDGKTLLGADDKAGIAEIMTCLETLAQDPSIPHGDIQVAFTPDEEIGRGADKFDVPGFGAEFAYTVDGGDIGSIEYENFNAASGVLQIHGVSIHPGSAKDRMINALNVAFEFHGMLPPTEVPEHTEGYEGFFHLSELRGGVENALMHYIIRDHDMAKFTARKELFAKNAEALNRKYGEGTVDVQIVDSYFNMKEALKDHMHVVRRAEDAFRAVGVEPFAEPIRGGTDGCRLSYMGLPCPNLPTGGLNAHGRHELIAIEDMDKMVEMLVELVRAK</sequence>
<dbReference type="EMBL" id="DVMU01000183">
    <property type="protein sequence ID" value="HIU34511.1"/>
    <property type="molecule type" value="Genomic_DNA"/>
</dbReference>
<dbReference type="PANTHER" id="PTHR42994">
    <property type="entry name" value="PEPTIDASE T"/>
    <property type="match status" value="1"/>
</dbReference>
<dbReference type="EC" id="3.4.11.4" evidence="9"/>
<dbReference type="Pfam" id="PF01546">
    <property type="entry name" value="Peptidase_M20"/>
    <property type="match status" value="1"/>
</dbReference>
<feature type="binding site" evidence="11">
    <location>
        <position position="76"/>
    </location>
    <ligand>
        <name>Zn(2+)</name>
        <dbReference type="ChEBI" id="CHEBI:29105"/>
        <label>1</label>
    </ligand>
</feature>
<dbReference type="InterPro" id="IPR011650">
    <property type="entry name" value="Peptidase_M20_dimer"/>
</dbReference>
<dbReference type="SUPFAM" id="SSF55031">
    <property type="entry name" value="Bacterial exopeptidase dimerisation domain"/>
    <property type="match status" value="1"/>
</dbReference>
<evidence type="ECO:0000256" key="9">
    <source>
        <dbReference type="NCBIfam" id="TIGR01882"/>
    </source>
</evidence>
<dbReference type="PROSITE" id="PS00758">
    <property type="entry name" value="ARGE_DAPE_CPG2_1"/>
    <property type="match status" value="1"/>
</dbReference>
<dbReference type="PIRSF" id="PIRSF037215">
    <property type="entry name" value="Peptidase_M20B"/>
    <property type="match status" value="1"/>
</dbReference>
<reference evidence="13" key="1">
    <citation type="submission" date="2020-10" db="EMBL/GenBank/DDBJ databases">
        <authorList>
            <person name="Gilroy R."/>
        </authorList>
    </citation>
    <scope>NUCLEOTIDE SEQUENCE</scope>
    <source>
        <strain evidence="13">ChiHcec3-11533</strain>
    </source>
</reference>
<evidence type="ECO:0000259" key="12">
    <source>
        <dbReference type="Pfam" id="PF07687"/>
    </source>
</evidence>
<comment type="catalytic activity">
    <reaction evidence="1">
        <text>Release of the N-terminal residue from a tripeptide.</text>
        <dbReference type="EC" id="3.4.11.4"/>
    </reaction>
</comment>
<keyword evidence="8" id="KW-0482">Metalloprotease</keyword>
<organism evidence="13 14">
    <name type="scientific">Candidatus Pullichristensenella excrementigallinarum</name>
    <dbReference type="NCBI Taxonomy" id="2840907"/>
    <lineage>
        <taxon>Bacteria</taxon>
        <taxon>Bacillati</taxon>
        <taxon>Bacillota</taxon>
        <taxon>Clostridia</taxon>
        <taxon>Candidatus Pullichristensenella</taxon>
    </lineage>
</organism>
<dbReference type="NCBIfam" id="NF009920">
    <property type="entry name" value="PRK13381.1"/>
    <property type="match status" value="1"/>
</dbReference>
<feature type="active site" description="Proton acceptor" evidence="10">
    <location>
        <position position="170"/>
    </location>
</feature>
<keyword evidence="6 13" id="KW-0378">Hydrolase</keyword>
<evidence type="ECO:0000256" key="7">
    <source>
        <dbReference type="ARBA" id="ARBA00022833"/>
    </source>
</evidence>
<dbReference type="PROSITE" id="PS00759">
    <property type="entry name" value="ARGE_DAPE_CPG2_2"/>
    <property type="match status" value="1"/>
</dbReference>
<protein>
    <recommendedName>
        <fullName evidence="9">Peptidase T</fullName>
        <ecNumber evidence="9">3.4.11.4</ecNumber>
    </recommendedName>
</protein>
<feature type="binding site" evidence="11">
    <location>
        <position position="171"/>
    </location>
    <ligand>
        <name>Zn(2+)</name>
        <dbReference type="ChEBI" id="CHEBI:29105"/>
        <label>2</label>
    </ligand>
</feature>
<feature type="binding site" evidence="11">
    <location>
        <position position="375"/>
    </location>
    <ligand>
        <name>Zn(2+)</name>
        <dbReference type="ChEBI" id="CHEBI:29105"/>
        <label>2</label>
    </ligand>
</feature>
<proteinExistence type="inferred from homology"/>
<dbReference type="NCBIfam" id="TIGR01882">
    <property type="entry name" value="peptidase-T"/>
    <property type="match status" value="1"/>
</dbReference>